<feature type="transmembrane region" description="Helical" evidence="7">
    <location>
        <begin position="44"/>
        <end position="63"/>
    </location>
</feature>
<proteinExistence type="inferred from homology"/>
<dbReference type="Pfam" id="PF00950">
    <property type="entry name" value="ABC-3"/>
    <property type="match status" value="1"/>
</dbReference>
<evidence type="ECO:0000256" key="6">
    <source>
        <dbReference type="RuleBase" id="RU003943"/>
    </source>
</evidence>
<dbReference type="PANTHER" id="PTHR30477:SF13">
    <property type="entry name" value="IRON TRANSPORT SYSTEM MEMBRANE PROTEIN HI_0360-RELATED"/>
    <property type="match status" value="1"/>
</dbReference>
<feature type="transmembrane region" description="Helical" evidence="7">
    <location>
        <begin position="101"/>
        <end position="118"/>
    </location>
</feature>
<feature type="transmembrane region" description="Helical" evidence="7">
    <location>
        <begin position="257"/>
        <end position="283"/>
    </location>
</feature>
<evidence type="ECO:0000313" key="11">
    <source>
        <dbReference type="Proteomes" id="UP001056622"/>
    </source>
</evidence>
<dbReference type="GO" id="GO:0010043">
    <property type="term" value="P:response to zinc ion"/>
    <property type="evidence" value="ECO:0007669"/>
    <property type="project" value="TreeGrafter"/>
</dbReference>
<feature type="transmembrane region" description="Helical" evidence="7">
    <location>
        <begin position="229"/>
        <end position="251"/>
    </location>
</feature>
<dbReference type="EMBL" id="CP097753">
    <property type="protein sequence ID" value="URJ28125.1"/>
    <property type="molecule type" value="Genomic_DNA"/>
</dbReference>
<feature type="transmembrane region" description="Helical" evidence="7">
    <location>
        <begin position="15"/>
        <end position="37"/>
    </location>
</feature>
<organism evidence="8 10">
    <name type="scientific">Candidatus Blochmannia vicinus</name>
    <name type="common">nom. nud.</name>
    <dbReference type="NCBI Taxonomy" id="251540"/>
    <lineage>
        <taxon>Bacteria</taxon>
        <taxon>Pseudomonadati</taxon>
        <taxon>Pseudomonadota</taxon>
        <taxon>Gammaproteobacteria</taxon>
        <taxon>Enterobacterales</taxon>
        <taxon>Enterobacteriaceae</taxon>
        <taxon>ant endosymbionts</taxon>
        <taxon>Candidatus Blochmanniella</taxon>
    </lineage>
</organism>
<accession>A0A9Q8TWT2</accession>
<evidence type="ECO:0000256" key="1">
    <source>
        <dbReference type="ARBA" id="ARBA00004141"/>
    </source>
</evidence>
<dbReference type="SUPFAM" id="SSF81345">
    <property type="entry name" value="ABC transporter involved in vitamin B12 uptake, BtuC"/>
    <property type="match status" value="1"/>
</dbReference>
<keyword evidence="3 6" id="KW-0812">Transmembrane</keyword>
<gene>
    <name evidence="8" type="ORF">M9393_03055</name>
    <name evidence="9" type="ORF">M9408_01770</name>
</gene>
<dbReference type="Proteomes" id="UP001056622">
    <property type="component" value="Chromosome"/>
</dbReference>
<feature type="transmembrane region" description="Helical" evidence="7">
    <location>
        <begin position="138"/>
        <end position="159"/>
    </location>
</feature>
<dbReference type="AlphaFoldDB" id="A0A9Q8TWT2"/>
<dbReference type="GO" id="GO:0022857">
    <property type="term" value="F:transmembrane transporter activity"/>
    <property type="evidence" value="ECO:0007669"/>
    <property type="project" value="UniProtKB-ARBA"/>
</dbReference>
<dbReference type="Proteomes" id="UP001056209">
    <property type="component" value="Chromosome"/>
</dbReference>
<keyword evidence="6" id="KW-0813">Transport</keyword>
<evidence type="ECO:0000256" key="7">
    <source>
        <dbReference type="SAM" id="Phobius"/>
    </source>
</evidence>
<feature type="transmembrane region" description="Helical" evidence="7">
    <location>
        <begin position="179"/>
        <end position="197"/>
    </location>
</feature>
<evidence type="ECO:0000313" key="8">
    <source>
        <dbReference type="EMBL" id="URJ28125.1"/>
    </source>
</evidence>
<dbReference type="EMBL" id="CP097763">
    <property type="protein sequence ID" value="URJ32746.1"/>
    <property type="molecule type" value="Genomic_DNA"/>
</dbReference>
<evidence type="ECO:0000256" key="4">
    <source>
        <dbReference type="ARBA" id="ARBA00022989"/>
    </source>
</evidence>
<dbReference type="Gene3D" id="1.10.3470.10">
    <property type="entry name" value="ABC transporter involved in vitamin B12 uptake, BtuC"/>
    <property type="match status" value="1"/>
</dbReference>
<keyword evidence="11" id="KW-1185">Reference proteome</keyword>
<dbReference type="RefSeq" id="WP_250248527.1">
    <property type="nucleotide sequence ID" value="NZ_CP097753.1"/>
</dbReference>
<comment type="subcellular location">
    <subcellularLocation>
        <location evidence="6">Cell membrane</location>
        <topology evidence="6">Multi-pass membrane protein</topology>
    </subcellularLocation>
    <subcellularLocation>
        <location evidence="1">Membrane</location>
        <topology evidence="1">Multi-pass membrane protein</topology>
    </subcellularLocation>
</comment>
<evidence type="ECO:0000256" key="5">
    <source>
        <dbReference type="ARBA" id="ARBA00023136"/>
    </source>
</evidence>
<evidence type="ECO:0000313" key="10">
    <source>
        <dbReference type="Proteomes" id="UP001056209"/>
    </source>
</evidence>
<dbReference type="InterPro" id="IPR037294">
    <property type="entry name" value="ABC_BtuC-like"/>
</dbReference>
<evidence type="ECO:0000256" key="3">
    <source>
        <dbReference type="ARBA" id="ARBA00022692"/>
    </source>
</evidence>
<sequence>MAIHMLFDPFINCGYMRRAIVACCVLSISMTPIGNFLMLKRMSLVGDVLSHAILPGVAIGYFFSGMSFVIMSIGGFISGLVVAILSNWISEKTLLQKDASFSGFYLGSLAFGVILMSLHGPNIDLLDLLFGSVLSVNLLNLECIGVIGTITLLTVALLYRALIIETFDPDFLRENGIKAAKFIQIIFLSIVMLNLIASFQVTGTLMSVGLMMLPGLSARYWVKSLINMLLLSVLIALLCSWIGLLGAFYMVFPAGPAIVLCGSIVFLISVFFGRNKGILFYIYHKK</sequence>
<evidence type="ECO:0000313" key="9">
    <source>
        <dbReference type="EMBL" id="URJ32746.1"/>
    </source>
</evidence>
<name>A0A9Q8TWT2_9ENTR</name>
<keyword evidence="4 7" id="KW-1133">Transmembrane helix</keyword>
<dbReference type="PANTHER" id="PTHR30477">
    <property type="entry name" value="ABC-TRANSPORTER METAL-BINDING PROTEIN"/>
    <property type="match status" value="1"/>
</dbReference>
<reference evidence="8" key="1">
    <citation type="submission" date="2022-05" db="EMBL/GenBank/DDBJ databases">
        <title>Impact of host demography and evolutionary history on endosymbiont molecular evolution: a test in carpenter ants (Genus Camponotus) and their Blochmannia endosymbionts.</title>
        <authorList>
            <person name="Manthey J.D."/>
            <person name="Giron J.C."/>
            <person name="Hruska J.P."/>
        </authorList>
    </citation>
    <scope>NUCLEOTIDE SEQUENCE</scope>
    <source>
        <strain evidence="9">C-005</strain>
        <strain evidence="8">C-039</strain>
    </source>
</reference>
<dbReference type="GO" id="GO:0043190">
    <property type="term" value="C:ATP-binding cassette (ABC) transporter complex"/>
    <property type="evidence" value="ECO:0007669"/>
    <property type="project" value="InterPro"/>
</dbReference>
<dbReference type="InterPro" id="IPR001626">
    <property type="entry name" value="ABC_TroCD"/>
</dbReference>
<keyword evidence="5 7" id="KW-0472">Membrane</keyword>
<evidence type="ECO:0000256" key="2">
    <source>
        <dbReference type="ARBA" id="ARBA00008034"/>
    </source>
</evidence>
<comment type="similarity">
    <text evidence="2 6">Belongs to the ABC-3 integral membrane protein family.</text>
</comment>
<feature type="transmembrane region" description="Helical" evidence="7">
    <location>
        <begin position="69"/>
        <end position="89"/>
    </location>
</feature>
<protein>
    <submittedName>
        <fullName evidence="8">Metal ABC transporter permease</fullName>
    </submittedName>
</protein>